<accession>A0A117NFH9</accession>
<proteinExistence type="predicted"/>
<keyword evidence="1" id="KW-0472">Membrane</keyword>
<keyword evidence="1" id="KW-1133">Transmembrane helix</keyword>
<keyword evidence="2" id="KW-0496">Mitochondrion</keyword>
<feature type="transmembrane region" description="Helical" evidence="1">
    <location>
        <begin position="39"/>
        <end position="62"/>
    </location>
</feature>
<protein>
    <submittedName>
        <fullName evidence="2">Uncharacterized protein</fullName>
    </submittedName>
</protein>
<sequence>MIVIEPDGAFHRTFCSYATGTILFITLLCARPFSLVDSGIFLITFVPHQLVDIRFLFIYFIYTYYHSPLLPRCHETSVLIYRTIQLWVGCLF</sequence>
<dbReference type="EMBL" id="LKAM01000022">
    <property type="protein sequence ID" value="KUM45248.1"/>
    <property type="molecule type" value="Genomic_DNA"/>
</dbReference>
<evidence type="ECO:0000313" key="2">
    <source>
        <dbReference type="EMBL" id="KUM45248.1"/>
    </source>
</evidence>
<name>A0A117NFH9_PICGL</name>
<organism evidence="2">
    <name type="scientific">Picea glauca</name>
    <name type="common">White spruce</name>
    <name type="synonym">Pinus glauca</name>
    <dbReference type="NCBI Taxonomy" id="3330"/>
    <lineage>
        <taxon>Eukaryota</taxon>
        <taxon>Viridiplantae</taxon>
        <taxon>Streptophyta</taxon>
        <taxon>Embryophyta</taxon>
        <taxon>Tracheophyta</taxon>
        <taxon>Spermatophyta</taxon>
        <taxon>Pinopsida</taxon>
        <taxon>Pinidae</taxon>
        <taxon>Conifers I</taxon>
        <taxon>Pinales</taxon>
        <taxon>Pinaceae</taxon>
        <taxon>Picea</taxon>
    </lineage>
</organism>
<dbReference type="AlphaFoldDB" id="A0A117NFH9"/>
<feature type="transmembrane region" description="Helical" evidence="1">
    <location>
        <begin position="14"/>
        <end position="33"/>
    </location>
</feature>
<keyword evidence="1" id="KW-0812">Transmembrane</keyword>
<geneLocation type="mitochondrion" evidence="2"/>
<gene>
    <name evidence="2" type="ORF">ABT39_MTgene3488</name>
</gene>
<reference evidence="2" key="1">
    <citation type="journal article" date="2015" name="Genome Biol. Evol.">
        <title>Organellar Genomes of White Spruce (Picea glauca): Assembly and Annotation.</title>
        <authorList>
            <person name="Jackman S.D."/>
            <person name="Warren R.L."/>
            <person name="Gibb E.A."/>
            <person name="Vandervalk B.P."/>
            <person name="Mohamadi H."/>
            <person name="Chu J."/>
            <person name="Raymond A."/>
            <person name="Pleasance S."/>
            <person name="Coope R."/>
            <person name="Wildung M.R."/>
            <person name="Ritland C.E."/>
            <person name="Bousquet J."/>
            <person name="Jones S.J."/>
            <person name="Bohlmann J."/>
            <person name="Birol I."/>
        </authorList>
    </citation>
    <scope>NUCLEOTIDE SEQUENCE [LARGE SCALE GENOMIC DNA]</scope>
    <source>
        <tissue evidence="2">Flushing bud</tissue>
    </source>
</reference>
<evidence type="ECO:0000256" key="1">
    <source>
        <dbReference type="SAM" id="Phobius"/>
    </source>
</evidence>
<comment type="caution">
    <text evidence="2">The sequence shown here is derived from an EMBL/GenBank/DDBJ whole genome shotgun (WGS) entry which is preliminary data.</text>
</comment>